<gene>
    <name evidence="16" type="primary">Cyp2k1_3</name>
    <name evidence="16" type="ORF">GTO95_0014901</name>
</gene>
<evidence type="ECO:0000256" key="12">
    <source>
        <dbReference type="ARBA" id="ARBA00023136"/>
    </source>
</evidence>
<feature type="binding site" description="axial binding residue" evidence="13">
    <location>
        <position position="448"/>
    </location>
    <ligand>
        <name>heme</name>
        <dbReference type="ChEBI" id="CHEBI:30413"/>
    </ligand>
    <ligandPart>
        <name>Fe</name>
        <dbReference type="ChEBI" id="CHEBI:18248"/>
    </ligandPart>
</feature>
<feature type="transmembrane region" description="Helical" evidence="15">
    <location>
        <begin position="9"/>
        <end position="32"/>
    </location>
</feature>
<evidence type="ECO:0000256" key="4">
    <source>
        <dbReference type="ARBA" id="ARBA00010617"/>
    </source>
</evidence>
<evidence type="ECO:0000256" key="13">
    <source>
        <dbReference type="PIRSR" id="PIRSR602401-1"/>
    </source>
</evidence>
<evidence type="ECO:0000256" key="15">
    <source>
        <dbReference type="SAM" id="Phobius"/>
    </source>
</evidence>
<evidence type="ECO:0000256" key="1">
    <source>
        <dbReference type="ARBA" id="ARBA00001971"/>
    </source>
</evidence>
<keyword evidence="10 13" id="KW-0408">Iron</keyword>
<dbReference type="Pfam" id="PF00067">
    <property type="entry name" value="p450"/>
    <property type="match status" value="1"/>
</dbReference>
<dbReference type="PROSITE" id="PS00086">
    <property type="entry name" value="CYTOCHROME_P450"/>
    <property type="match status" value="1"/>
</dbReference>
<feature type="non-terminal residue" evidence="16">
    <location>
        <position position="1"/>
    </location>
</feature>
<dbReference type="GO" id="GO:0005506">
    <property type="term" value="F:iron ion binding"/>
    <property type="evidence" value="ECO:0007669"/>
    <property type="project" value="InterPro"/>
</dbReference>
<dbReference type="InterPro" id="IPR017972">
    <property type="entry name" value="Cyt_P450_CS"/>
</dbReference>
<dbReference type="PANTHER" id="PTHR24300">
    <property type="entry name" value="CYTOCHROME P450 508A4-RELATED"/>
    <property type="match status" value="1"/>
</dbReference>
<evidence type="ECO:0000256" key="3">
    <source>
        <dbReference type="ARBA" id="ARBA00004586"/>
    </source>
</evidence>
<comment type="caution">
    <text evidence="16">The sequence shown here is derived from an EMBL/GenBank/DDBJ whole genome shotgun (WGS) entry which is preliminary data.</text>
</comment>
<comment type="similarity">
    <text evidence="4 14">Belongs to the cytochrome P450 family.</text>
</comment>
<evidence type="ECO:0000256" key="8">
    <source>
        <dbReference type="ARBA" id="ARBA00022848"/>
    </source>
</evidence>
<dbReference type="InterPro" id="IPR002401">
    <property type="entry name" value="Cyt_P450_E_grp-I"/>
</dbReference>
<dbReference type="InterPro" id="IPR050182">
    <property type="entry name" value="Cytochrome_P450_fam2"/>
</dbReference>
<proteinExistence type="inferred from homology"/>
<keyword evidence="5 13" id="KW-0349">Heme</keyword>
<dbReference type="SUPFAM" id="SSF48264">
    <property type="entry name" value="Cytochrome P450"/>
    <property type="match status" value="1"/>
</dbReference>
<evidence type="ECO:0000313" key="16">
    <source>
        <dbReference type="EMBL" id="MBN3321367.1"/>
    </source>
</evidence>
<keyword evidence="11 14" id="KW-0503">Monooxygenase</keyword>
<dbReference type="GO" id="GO:0016712">
    <property type="term" value="F:oxidoreductase activity, acting on paired donors, with incorporation or reduction of molecular oxygen, reduced flavin or flavoprotein as one donor, and incorporation of one atom of oxygen"/>
    <property type="evidence" value="ECO:0007669"/>
    <property type="project" value="TreeGrafter"/>
</dbReference>
<evidence type="ECO:0000256" key="11">
    <source>
        <dbReference type="ARBA" id="ARBA00023033"/>
    </source>
</evidence>
<evidence type="ECO:0000256" key="10">
    <source>
        <dbReference type="ARBA" id="ARBA00023004"/>
    </source>
</evidence>
<sequence length="504" mass="57977">TEIRLSMRFLLLLLAASVVFVTSLVVFFYLFFKPSKASSYKFPPGPQPWPIIGNLNVLDFLKPQETFCKLSEQYGNLFTFHMGRQKFVVLTGYQTVKEALVDQADDFGGRGQTHTSQLFSKGKGVIFGKGESWKTMRRFTLSTLRDFGMGKRTIEDRIVEESKMLIEVFESYKGQSFEPTIHINSAVSNIICTIVFGDRFEYDNPRFLRLQKLVNENVKLLVSPKMQLFNTFPFIGYFIKDLKKVSSNVKENQSFLRNLYKKSKDVVDPNDMRSFIDTFIVKQHEEEAKNSHSYFDEDNMIFTSANLFAAGTETTSTTLRWGLLMMMRYPHIQEKVKVEIERVIGRERPPRSEDRKSMPYTDAVLHEIQRFGNVVPMNLLHETTVDTTFRGYKIPKGTPVIPLLTSVLFDKTQWDTPFEFNPGHFLDAQGNFVRKEAFMPFSAGRRVCLGETLAKMELFLFFTALLQKFTFRLPPGILPEDLNMEPVPGITASPHSYKLCAVSH</sequence>
<accession>A0A8J7TF40</accession>
<dbReference type="CDD" id="cd11026">
    <property type="entry name" value="CYP2"/>
    <property type="match status" value="1"/>
</dbReference>
<keyword evidence="15" id="KW-1133">Transmembrane helix</keyword>
<keyword evidence="15" id="KW-0812">Transmembrane</keyword>
<keyword evidence="17" id="KW-1185">Reference proteome</keyword>
<dbReference type="GO" id="GO:0006082">
    <property type="term" value="P:organic acid metabolic process"/>
    <property type="evidence" value="ECO:0007669"/>
    <property type="project" value="TreeGrafter"/>
</dbReference>
<comment type="cofactor">
    <cofactor evidence="1 13">
        <name>heme</name>
        <dbReference type="ChEBI" id="CHEBI:30413"/>
    </cofactor>
</comment>
<evidence type="ECO:0000256" key="14">
    <source>
        <dbReference type="RuleBase" id="RU000461"/>
    </source>
</evidence>
<keyword evidence="9 14" id="KW-0560">Oxidoreductase</keyword>
<reference evidence="16" key="1">
    <citation type="journal article" date="2021" name="Cell">
        <title>Tracing the genetic footprints of vertebrate landing in non-teleost ray-finned fishes.</title>
        <authorList>
            <person name="Bi X."/>
            <person name="Wang K."/>
            <person name="Yang L."/>
            <person name="Pan H."/>
            <person name="Jiang H."/>
            <person name="Wei Q."/>
            <person name="Fang M."/>
            <person name="Yu H."/>
            <person name="Zhu C."/>
            <person name="Cai Y."/>
            <person name="He Y."/>
            <person name="Gan X."/>
            <person name="Zeng H."/>
            <person name="Yu D."/>
            <person name="Zhu Y."/>
            <person name="Jiang H."/>
            <person name="Qiu Q."/>
            <person name="Yang H."/>
            <person name="Zhang Y.E."/>
            <person name="Wang W."/>
            <person name="Zhu M."/>
            <person name="He S."/>
            <person name="Zhang G."/>
        </authorList>
    </citation>
    <scope>NUCLEOTIDE SEQUENCE</scope>
    <source>
        <strain evidence="16">Allg_001</strain>
    </source>
</reference>
<evidence type="ECO:0000256" key="6">
    <source>
        <dbReference type="ARBA" id="ARBA00022723"/>
    </source>
</evidence>
<evidence type="ECO:0000313" key="17">
    <source>
        <dbReference type="Proteomes" id="UP000736164"/>
    </source>
</evidence>
<dbReference type="InterPro" id="IPR036396">
    <property type="entry name" value="Cyt_P450_sf"/>
</dbReference>
<dbReference type="Gene3D" id="1.10.630.10">
    <property type="entry name" value="Cytochrome P450"/>
    <property type="match status" value="1"/>
</dbReference>
<feature type="non-terminal residue" evidence="16">
    <location>
        <position position="504"/>
    </location>
</feature>
<evidence type="ECO:0000256" key="2">
    <source>
        <dbReference type="ARBA" id="ARBA00004524"/>
    </source>
</evidence>
<evidence type="ECO:0000256" key="7">
    <source>
        <dbReference type="ARBA" id="ARBA00022824"/>
    </source>
</evidence>
<dbReference type="GO" id="GO:0020037">
    <property type="term" value="F:heme binding"/>
    <property type="evidence" value="ECO:0007669"/>
    <property type="project" value="InterPro"/>
</dbReference>
<dbReference type="GO" id="GO:0006805">
    <property type="term" value="P:xenobiotic metabolic process"/>
    <property type="evidence" value="ECO:0007669"/>
    <property type="project" value="TreeGrafter"/>
</dbReference>
<dbReference type="InterPro" id="IPR001128">
    <property type="entry name" value="Cyt_P450"/>
</dbReference>
<name>A0A8J7TF40_ATRSP</name>
<keyword evidence="12 15" id="KW-0472">Membrane</keyword>
<dbReference type="Proteomes" id="UP000736164">
    <property type="component" value="Unassembled WGS sequence"/>
</dbReference>
<dbReference type="AlphaFoldDB" id="A0A8J7TF40"/>
<dbReference type="GO" id="GO:0046222">
    <property type="term" value="P:aflatoxin metabolic process"/>
    <property type="evidence" value="ECO:0007669"/>
    <property type="project" value="UniProtKB-ARBA"/>
</dbReference>
<protein>
    <submittedName>
        <fullName evidence="16">CP2K1 protein</fullName>
    </submittedName>
</protein>
<dbReference type="FunFam" id="1.10.630.10:FF:000010">
    <property type="entry name" value="cytochrome P450 2W1 isoform X2"/>
    <property type="match status" value="1"/>
</dbReference>
<organism evidence="16 17">
    <name type="scientific">Atractosteus spatula</name>
    <name type="common">Alligator gar</name>
    <name type="synonym">Lepisosteus spatula</name>
    <dbReference type="NCBI Taxonomy" id="7917"/>
    <lineage>
        <taxon>Eukaryota</taxon>
        <taxon>Metazoa</taxon>
        <taxon>Chordata</taxon>
        <taxon>Craniata</taxon>
        <taxon>Vertebrata</taxon>
        <taxon>Euteleostomi</taxon>
        <taxon>Actinopterygii</taxon>
        <taxon>Neopterygii</taxon>
        <taxon>Holostei</taxon>
        <taxon>Semionotiformes</taxon>
        <taxon>Lepisosteidae</taxon>
        <taxon>Atractosteus</taxon>
    </lineage>
</organism>
<keyword evidence="8" id="KW-0492">Microsome</keyword>
<evidence type="ECO:0000256" key="9">
    <source>
        <dbReference type="ARBA" id="ARBA00023002"/>
    </source>
</evidence>
<dbReference type="GO" id="GO:0005789">
    <property type="term" value="C:endoplasmic reticulum membrane"/>
    <property type="evidence" value="ECO:0007669"/>
    <property type="project" value="UniProtKB-SubCell"/>
</dbReference>
<keyword evidence="7" id="KW-0256">Endoplasmic reticulum</keyword>
<evidence type="ECO:0000256" key="5">
    <source>
        <dbReference type="ARBA" id="ARBA00022617"/>
    </source>
</evidence>
<dbReference type="PRINTS" id="PR00463">
    <property type="entry name" value="EP450I"/>
</dbReference>
<dbReference type="PANTHER" id="PTHR24300:SF395">
    <property type="entry name" value="CYTOCHROME P450, FAMILY 2, SUBFAMILY AC, POLYPEPTIDE 7"/>
    <property type="match status" value="1"/>
</dbReference>
<comment type="subcellular location">
    <subcellularLocation>
        <location evidence="3">Endoplasmic reticulum membrane</location>
    </subcellularLocation>
    <subcellularLocation>
        <location evidence="2">Microsome membrane</location>
    </subcellularLocation>
</comment>
<keyword evidence="6 13" id="KW-0479">Metal-binding</keyword>
<dbReference type="PRINTS" id="PR00385">
    <property type="entry name" value="P450"/>
</dbReference>
<dbReference type="EMBL" id="JAAWVO010054850">
    <property type="protein sequence ID" value="MBN3321367.1"/>
    <property type="molecule type" value="Genomic_DNA"/>
</dbReference>